<dbReference type="SUPFAM" id="SSF49785">
    <property type="entry name" value="Galactose-binding domain-like"/>
    <property type="match status" value="1"/>
</dbReference>
<comment type="caution">
    <text evidence="7">The sequence shown here is derived from an EMBL/GenBank/DDBJ whole genome shotgun (WGS) entry which is preliminary data.</text>
</comment>
<organism evidence="7 8">
    <name type="scientific">Frigoribacterium faeni</name>
    <dbReference type="NCBI Taxonomy" id="145483"/>
    <lineage>
        <taxon>Bacteria</taxon>
        <taxon>Bacillati</taxon>
        <taxon>Actinomycetota</taxon>
        <taxon>Actinomycetes</taxon>
        <taxon>Micrococcales</taxon>
        <taxon>Microbacteriaceae</taxon>
        <taxon>Frigoribacterium</taxon>
    </lineage>
</organism>
<dbReference type="InterPro" id="IPR008979">
    <property type="entry name" value="Galactose-bd-like_sf"/>
</dbReference>
<evidence type="ECO:0000256" key="5">
    <source>
        <dbReference type="SAM" id="Phobius"/>
    </source>
</evidence>
<dbReference type="PROSITE" id="PS50022">
    <property type="entry name" value="FA58C_3"/>
    <property type="match status" value="1"/>
</dbReference>
<evidence type="ECO:0000256" key="4">
    <source>
        <dbReference type="ARBA" id="ARBA00022729"/>
    </source>
</evidence>
<dbReference type="Pfam" id="PF24517">
    <property type="entry name" value="CBM96"/>
    <property type="match status" value="1"/>
</dbReference>
<gene>
    <name evidence="7" type="ORF">FB463_002441</name>
</gene>
<keyword evidence="4" id="KW-0732">Signal</keyword>
<evidence type="ECO:0000256" key="1">
    <source>
        <dbReference type="ARBA" id="ARBA00004196"/>
    </source>
</evidence>
<dbReference type="GO" id="GO:0016829">
    <property type="term" value="F:lyase activity"/>
    <property type="evidence" value="ECO:0007669"/>
    <property type="project" value="InterPro"/>
</dbReference>
<dbReference type="GO" id="GO:0005576">
    <property type="term" value="C:extracellular region"/>
    <property type="evidence" value="ECO:0007669"/>
    <property type="project" value="UniProtKB-SubCell"/>
</dbReference>
<proteinExistence type="predicted"/>
<evidence type="ECO:0000313" key="8">
    <source>
        <dbReference type="Proteomes" id="UP000522688"/>
    </source>
</evidence>
<dbReference type="Pfam" id="PF00754">
    <property type="entry name" value="F5_F8_type_C"/>
    <property type="match status" value="1"/>
</dbReference>
<evidence type="ECO:0000313" key="7">
    <source>
        <dbReference type="EMBL" id="MBA8814175.1"/>
    </source>
</evidence>
<dbReference type="InterPro" id="IPR012480">
    <property type="entry name" value="Hepar_II_III_C"/>
</dbReference>
<dbReference type="PANTHER" id="PTHR38045:SF1">
    <property type="entry name" value="HEPARINASE II_III-LIKE PROTEIN"/>
    <property type="match status" value="1"/>
</dbReference>
<dbReference type="EMBL" id="JACGWW010000003">
    <property type="protein sequence ID" value="MBA8814175.1"/>
    <property type="molecule type" value="Genomic_DNA"/>
</dbReference>
<keyword evidence="5" id="KW-0472">Membrane</keyword>
<dbReference type="Gene3D" id="2.60.40.1080">
    <property type="match status" value="1"/>
</dbReference>
<evidence type="ECO:0000259" key="6">
    <source>
        <dbReference type="PROSITE" id="PS50022"/>
    </source>
</evidence>
<accession>A0A7W3JJV0</accession>
<dbReference type="SUPFAM" id="SSF49373">
    <property type="entry name" value="Invasin/intimin cell-adhesion fragments"/>
    <property type="match status" value="1"/>
</dbReference>
<dbReference type="InterPro" id="IPR008929">
    <property type="entry name" value="Chondroitin_lyas"/>
</dbReference>
<dbReference type="PANTHER" id="PTHR38045">
    <property type="entry name" value="CHROMOSOME 1, WHOLE GENOME SHOTGUN SEQUENCE"/>
    <property type="match status" value="1"/>
</dbReference>
<comment type="subcellular location">
    <subcellularLocation>
        <location evidence="1">Cell envelope</location>
    </subcellularLocation>
    <subcellularLocation>
        <location evidence="2">Secreted</location>
    </subcellularLocation>
</comment>
<keyword evidence="3" id="KW-0964">Secreted</keyword>
<name>A0A7W3JJV0_9MICO</name>
<keyword evidence="5" id="KW-1133">Transmembrane helix</keyword>
<dbReference type="Gene3D" id="2.60.120.260">
    <property type="entry name" value="Galactose-binding domain-like"/>
    <property type="match status" value="1"/>
</dbReference>
<dbReference type="InterPro" id="IPR055372">
    <property type="entry name" value="CBM96"/>
</dbReference>
<dbReference type="Gene3D" id="2.70.98.70">
    <property type="match status" value="1"/>
</dbReference>
<sequence>MSNRSQRSLVTRAEHTRSKSLIGAAVVIVIALTGAILPSGPGPESAQAAVTAPAVVSAHPRLLASSADFAAMRKSITTDATAKDLYAGIKKRADAALLEPTVTYDKSDGVRILNTSRKVLDRAYDLGFVWQMTGDARYADRLWRDLAAAASFKDWNPDHFLDTAEMTHAFAIGYDWLYDRWTPAQRNTLTTAIRAKGLQAGLPVYAAPASSRGPYLNGGNWAQMTNNWNVVANSGLGLGALAVVDVDPTLANDVLNKSLASIKRGASAFADGGGYAEGLTYWEYAARYYSTYALALTTATGADQGLMSASGVRETGYFPIYGTAPNGQPFNFGDSDAADTRTSALAVLGVLANDPVLVNEGAAGRTSGNNVQRLVALNRFATETRSPAQARLPLDRSFANAGVATFRSSWDDARATSLSYRSANSPKAAHQNLDAGTFGLTALGETWAEELGKDDYGLAGYFDEGASGSRWDYYRERPEGQNTLVLDGSRASDALINNQSARASFASNSVSAQSVSDFSTLYPGSLSSWKRGVRLTDSKQQVVIQDEVVAPGAFEARWTMHTKADIRIAWDGKSATLYKNGERLVARITSPGPFTFVDAPASPYPTSPDPGQQATNGNMRKLLIDVAGSGSVRLTVQLTPVSEPTKSLPAVLPVVPLANWALDAEGSAKLEGITVGGRSVAAFDPNVLQYRVSVDPALAVPSVVARAASGTTTKVTLPPSIPGRATVTVGAGTAARSYSVLFERGATAIGSAWASYTKEGNVNSTVDGDPSTYWATYGDRQIAWKLKASSAVQSAVIAWRNNTSLYTKFEVETSQDGSTWTRQYNGSYSGRPGEQIVNFSSPRSAQYVRFLVHGDAKSDLWTAISDVSFYNYDARPSGPAAPSVRPESVAVQGPTGSMLAGTTAPLTYVARQADGKGITPTAVKFVAGDASIAKVSSNGVITAVGPGSTQVGVVVSTNRYLATASLKVTVTDPTKLRLYPSGDSYVQGGSSAATNFGSDSALLVKTLPSAATDKSGERVSYISFDLSKLQGARVTKATLNTYGYVLDGAGDSTRIRAYGVNGTFVEKSLTYANRPSLTAGLGQATFTKTQGFRSFDVTSFLNQQSVGGAKAAAVGFGNDTASGNPALLTALFSRESKQVPYLDIVLQP</sequence>
<dbReference type="AlphaFoldDB" id="A0A7W3JJV0"/>
<dbReference type="Pfam" id="PF07940">
    <property type="entry name" value="Hepar_II_III_C"/>
    <property type="match status" value="1"/>
</dbReference>
<dbReference type="OrthoDB" id="9772435at2"/>
<dbReference type="GO" id="GO:0030313">
    <property type="term" value="C:cell envelope"/>
    <property type="evidence" value="ECO:0007669"/>
    <property type="project" value="UniProtKB-SubCell"/>
</dbReference>
<evidence type="ECO:0000256" key="2">
    <source>
        <dbReference type="ARBA" id="ARBA00004613"/>
    </source>
</evidence>
<feature type="transmembrane region" description="Helical" evidence="5">
    <location>
        <begin position="21"/>
        <end position="40"/>
    </location>
</feature>
<keyword evidence="5" id="KW-0812">Transmembrane</keyword>
<protein>
    <recommendedName>
        <fullName evidence="6">F5/8 type C domain-containing protein</fullName>
    </recommendedName>
</protein>
<reference evidence="7 8" key="1">
    <citation type="submission" date="2020-07" db="EMBL/GenBank/DDBJ databases">
        <title>Sequencing the genomes of 1000 actinobacteria strains.</title>
        <authorList>
            <person name="Klenk H.-P."/>
        </authorList>
    </citation>
    <scope>NUCLEOTIDE SEQUENCE [LARGE SCALE GENOMIC DNA]</scope>
    <source>
        <strain evidence="7 8">DSM 10309</strain>
    </source>
</reference>
<dbReference type="Proteomes" id="UP000522688">
    <property type="component" value="Unassembled WGS sequence"/>
</dbReference>
<feature type="domain" description="F5/8 type C" evidence="6">
    <location>
        <begin position="726"/>
        <end position="850"/>
    </location>
</feature>
<dbReference type="RefSeq" id="WP_146856475.1">
    <property type="nucleotide sequence ID" value="NZ_BAAAHR010000007.1"/>
</dbReference>
<dbReference type="InterPro" id="IPR000421">
    <property type="entry name" value="FA58C"/>
</dbReference>
<dbReference type="InterPro" id="IPR008964">
    <property type="entry name" value="Invasin/intimin_cell_adhesion"/>
</dbReference>
<dbReference type="NCBIfam" id="NF033679">
    <property type="entry name" value="DNRLRE_dom"/>
    <property type="match status" value="1"/>
</dbReference>
<dbReference type="SUPFAM" id="SSF48230">
    <property type="entry name" value="Chondroitin AC/alginate lyase"/>
    <property type="match status" value="1"/>
</dbReference>
<dbReference type="Gene3D" id="1.50.10.100">
    <property type="entry name" value="Chondroitin AC/alginate lyase"/>
    <property type="match status" value="1"/>
</dbReference>
<evidence type="ECO:0000256" key="3">
    <source>
        <dbReference type="ARBA" id="ARBA00022525"/>
    </source>
</evidence>